<evidence type="ECO:0008006" key="2">
    <source>
        <dbReference type="Google" id="ProtNLM"/>
    </source>
</evidence>
<accession>A0A6S6T9S8</accession>
<organism evidence="1">
    <name type="scientific">uncultured Thiotrichaceae bacterium</name>
    <dbReference type="NCBI Taxonomy" id="298394"/>
    <lineage>
        <taxon>Bacteria</taxon>
        <taxon>Pseudomonadati</taxon>
        <taxon>Pseudomonadota</taxon>
        <taxon>Gammaproteobacteria</taxon>
        <taxon>Thiotrichales</taxon>
        <taxon>Thiotrichaceae</taxon>
        <taxon>environmental samples</taxon>
    </lineage>
</organism>
<proteinExistence type="predicted"/>
<dbReference type="AlphaFoldDB" id="A0A6S6T9S8"/>
<dbReference type="InterPro" id="IPR011008">
    <property type="entry name" value="Dimeric_a/b-barrel"/>
</dbReference>
<name>A0A6S6T9S8_9GAMM</name>
<reference evidence="1" key="1">
    <citation type="submission" date="2020-01" db="EMBL/GenBank/DDBJ databases">
        <authorList>
            <person name="Meier V. D."/>
            <person name="Meier V D."/>
        </authorList>
    </citation>
    <scope>NUCLEOTIDE SEQUENCE</scope>
    <source>
        <strain evidence="1">HLG_WM_MAG_09</strain>
    </source>
</reference>
<gene>
    <name evidence="1" type="ORF">HELGO_WM34764</name>
</gene>
<sequence length="138" mass="15665">MFSPIEVPFGCSMLFNVVDLKEGVTVDDVELLLGEMCNVVKNNYGDDNGGFIGGQVYRNAGFISDEGSVQEDDGNVKKRVQQNMGDIVIVTYWQSFEQHEKSHADKLFKEKFDKLAEFCDDTYEVGYEMLWQGVPEEE</sequence>
<dbReference type="EMBL" id="CACVAT010000201">
    <property type="protein sequence ID" value="CAA6813116.1"/>
    <property type="molecule type" value="Genomic_DNA"/>
</dbReference>
<dbReference type="SUPFAM" id="SSF54909">
    <property type="entry name" value="Dimeric alpha+beta barrel"/>
    <property type="match status" value="1"/>
</dbReference>
<evidence type="ECO:0000313" key="1">
    <source>
        <dbReference type="EMBL" id="CAA6813116.1"/>
    </source>
</evidence>
<protein>
    <recommendedName>
        <fullName evidence="2">Ligand-binding protein SH3</fullName>
    </recommendedName>
</protein>